<evidence type="ECO:0000256" key="2">
    <source>
        <dbReference type="ARBA" id="ARBA00022723"/>
    </source>
</evidence>
<dbReference type="Pfam" id="PF00753">
    <property type="entry name" value="Lactamase_B"/>
    <property type="match status" value="1"/>
</dbReference>
<dbReference type="GO" id="GO:0046872">
    <property type="term" value="F:metal ion binding"/>
    <property type="evidence" value="ECO:0007669"/>
    <property type="project" value="UniProtKB-KW"/>
</dbReference>
<dbReference type="PANTHER" id="PTHR46233">
    <property type="entry name" value="HYDROXYACYLGLUTATHIONE HYDROLASE GLOC"/>
    <property type="match status" value="1"/>
</dbReference>
<protein>
    <submittedName>
        <fullName evidence="6">Glyoxylase, beta-lactamase superfamily II</fullName>
    </submittedName>
</protein>
<keyword evidence="3" id="KW-0378">Hydrolase</keyword>
<evidence type="ECO:0000256" key="3">
    <source>
        <dbReference type="ARBA" id="ARBA00022801"/>
    </source>
</evidence>
<keyword evidence="2" id="KW-0479">Metal-binding</keyword>
<dbReference type="OrthoDB" id="9802991at2"/>
<dbReference type="PANTHER" id="PTHR46233:SF3">
    <property type="entry name" value="HYDROXYACYLGLUTATHIONE HYDROLASE GLOC"/>
    <property type="match status" value="1"/>
</dbReference>
<dbReference type="GO" id="GO:0016787">
    <property type="term" value="F:hydrolase activity"/>
    <property type="evidence" value="ECO:0007669"/>
    <property type="project" value="UniProtKB-KW"/>
</dbReference>
<dbReference type="InterPro" id="IPR036866">
    <property type="entry name" value="RibonucZ/Hydroxyglut_hydro"/>
</dbReference>
<evidence type="ECO:0000313" key="7">
    <source>
        <dbReference type="Proteomes" id="UP000219621"/>
    </source>
</evidence>
<dbReference type="RefSeq" id="WP_097281550.1">
    <property type="nucleotide sequence ID" value="NZ_OCNJ01000017.1"/>
</dbReference>
<reference evidence="6 7" key="1">
    <citation type="submission" date="2017-09" db="EMBL/GenBank/DDBJ databases">
        <authorList>
            <person name="Ehlers B."/>
            <person name="Leendertz F.H."/>
        </authorList>
    </citation>
    <scope>NUCLEOTIDE SEQUENCE [LARGE SCALE GENOMIC DNA]</scope>
    <source>
        <strain evidence="6 7">USBA 140</strain>
    </source>
</reference>
<accession>A0A286H0B0</accession>
<dbReference type="Gene3D" id="3.60.15.10">
    <property type="entry name" value="Ribonuclease Z/Hydroxyacylglutathione hydrolase-like"/>
    <property type="match status" value="1"/>
</dbReference>
<keyword evidence="7" id="KW-1185">Reference proteome</keyword>
<sequence length="223" mass="23293">MQPFESPVVVGDYEIHVVVSDPPYYQNCYVVKHVPSGAQAVVDPGDAAERIAARLAANGGAQTVDAVLLTHGHPDHIAGLEATAALTGAPVIAHENERPVLDAAAEWGRALLGRPLAVPALTWFGGETAQRAAGTEVQVVATPGHTPGGVCFVFPGFAFTGDTLFKGGVGRTDFPGGDQATLVASIGRFVAAVPGETLLFSGHGPYWTAREARRWWGVMAETM</sequence>
<dbReference type="SMART" id="SM00849">
    <property type="entry name" value="Lactamase_B"/>
    <property type="match status" value="1"/>
</dbReference>
<dbReference type="AlphaFoldDB" id="A0A286H0B0"/>
<evidence type="ECO:0000313" key="6">
    <source>
        <dbReference type="EMBL" id="SOE01213.1"/>
    </source>
</evidence>
<dbReference type="SUPFAM" id="SSF56281">
    <property type="entry name" value="Metallo-hydrolase/oxidoreductase"/>
    <property type="match status" value="1"/>
</dbReference>
<dbReference type="InterPro" id="IPR051453">
    <property type="entry name" value="MBL_Glyoxalase_II"/>
</dbReference>
<evidence type="ECO:0000256" key="1">
    <source>
        <dbReference type="ARBA" id="ARBA00001947"/>
    </source>
</evidence>
<comment type="cofactor">
    <cofactor evidence="1">
        <name>Zn(2+)</name>
        <dbReference type="ChEBI" id="CHEBI:29105"/>
    </cofactor>
</comment>
<dbReference type="Proteomes" id="UP000219621">
    <property type="component" value="Unassembled WGS sequence"/>
</dbReference>
<feature type="domain" description="Metallo-beta-lactamase" evidence="5">
    <location>
        <begin position="25"/>
        <end position="203"/>
    </location>
</feature>
<keyword evidence="4" id="KW-0862">Zinc</keyword>
<evidence type="ECO:0000256" key="4">
    <source>
        <dbReference type="ARBA" id="ARBA00022833"/>
    </source>
</evidence>
<evidence type="ECO:0000259" key="5">
    <source>
        <dbReference type="SMART" id="SM00849"/>
    </source>
</evidence>
<organism evidence="6 7">
    <name type="scientific">Caenispirillum bisanense</name>
    <dbReference type="NCBI Taxonomy" id="414052"/>
    <lineage>
        <taxon>Bacteria</taxon>
        <taxon>Pseudomonadati</taxon>
        <taxon>Pseudomonadota</taxon>
        <taxon>Alphaproteobacteria</taxon>
        <taxon>Rhodospirillales</taxon>
        <taxon>Novispirillaceae</taxon>
        <taxon>Caenispirillum</taxon>
    </lineage>
</organism>
<gene>
    <name evidence="6" type="ORF">SAMN05421508_1173</name>
</gene>
<name>A0A286H0B0_9PROT</name>
<proteinExistence type="predicted"/>
<dbReference type="CDD" id="cd06262">
    <property type="entry name" value="metallo-hydrolase-like_MBL-fold"/>
    <property type="match status" value="1"/>
</dbReference>
<dbReference type="InterPro" id="IPR001279">
    <property type="entry name" value="Metallo-B-lactamas"/>
</dbReference>
<dbReference type="EMBL" id="OCNJ01000017">
    <property type="protein sequence ID" value="SOE01213.1"/>
    <property type="molecule type" value="Genomic_DNA"/>
</dbReference>